<organism evidence="1">
    <name type="scientific">Hexamita inflata</name>
    <dbReference type="NCBI Taxonomy" id="28002"/>
    <lineage>
        <taxon>Eukaryota</taxon>
        <taxon>Metamonada</taxon>
        <taxon>Diplomonadida</taxon>
        <taxon>Hexamitidae</taxon>
        <taxon>Hexamitinae</taxon>
        <taxon>Hexamita</taxon>
    </lineage>
</organism>
<evidence type="ECO:0000313" key="2">
    <source>
        <dbReference type="EMBL" id="CAL6093665.1"/>
    </source>
</evidence>
<comment type="caution">
    <text evidence="1">The sequence shown here is derived from an EMBL/GenBank/DDBJ whole genome shotgun (WGS) entry which is preliminary data.</text>
</comment>
<reference evidence="2 3" key="2">
    <citation type="submission" date="2024-07" db="EMBL/GenBank/DDBJ databases">
        <authorList>
            <person name="Akdeniz Z."/>
        </authorList>
    </citation>
    <scope>NUCLEOTIDE SEQUENCE [LARGE SCALE GENOMIC DNA]</scope>
</reference>
<keyword evidence="3" id="KW-1185">Reference proteome</keyword>
<evidence type="ECO:0000313" key="3">
    <source>
        <dbReference type="Proteomes" id="UP001642409"/>
    </source>
</evidence>
<dbReference type="Proteomes" id="UP001642409">
    <property type="component" value="Unassembled WGS sequence"/>
</dbReference>
<name>A0AA86VKV8_9EUKA</name>
<accession>A0AA86VKV8</accession>
<sequence>MQVSPFVPLILEQRIVSDKIDVYALVQTLLKDSECTDPQTLLSLAQQVQGLRMSFRSINQQNVDDCRKYISVCVRLSQAIPWGSPKIMKLIKPGFQYSYAQNAKHILAPEQSLMMDALAGCYNCACLYTRSAQQQQDLKSRAQELAKASYYSNLALQISKNNATLLGNVCTHFGQSFFLALNQLLEAQCAETQAILRAQRSDLIGSEAAFEQFIGLMSYAETCYKKADGLLLGIQAPGLKEFANKRLQSTMQALLYVNASHIATKNPSQALKDAMSAQDLKGEFVDFGTIQNLIMSLMSARTSAAPQASKFKPVPTDLSAKYVEWGIVVDINTKDELFMITKSEMEIIKLIIEKAEVELTAQACGGPMRDRAAQGNVLGTEIEQALQTDGAEEIIKKLQKLNNVPNIRQRLVNGANFDIIIQNLNTSTQAVIQIFNQVLMADADNIRRYGAQRWNSAQAMNLIRNEVEILTKIAGILGQQQQCIDYMKQYHDNEYHELFGFAQTCSSIQFDEELKTKLAKKMQELRTAAQQGLEPPKIKVSLMEAYSLVSSREITKKNIKELAQIVVEKMQGQQKDTTEIDQILLETSQLFDEYKRKAPLTAAQISNFQNQIQLIQLWEVELLFLVYYVSNYILKYFATSNADDKFQQIISSWRLFMNYSLTQEGQKYDFDRIRPQSTIQSRYLIFQKGKIEITTCNKRTAMTKINAVEDVQGRSTNSLNKLRQF</sequence>
<dbReference type="AlphaFoldDB" id="A0AA86VKV8"/>
<evidence type="ECO:0008006" key="4">
    <source>
        <dbReference type="Google" id="ProtNLM"/>
    </source>
</evidence>
<gene>
    <name evidence="1" type="ORF">HINF_LOCUS57198</name>
    <name evidence="2" type="ORF">HINF_LOCUS67101</name>
</gene>
<protein>
    <recommendedName>
        <fullName evidence="4">BRO1 domain-containing protein</fullName>
    </recommendedName>
</protein>
<reference evidence="1" key="1">
    <citation type="submission" date="2023-06" db="EMBL/GenBank/DDBJ databases">
        <authorList>
            <person name="Kurt Z."/>
        </authorList>
    </citation>
    <scope>NUCLEOTIDE SEQUENCE</scope>
</reference>
<dbReference type="EMBL" id="CAXDID020000459">
    <property type="protein sequence ID" value="CAL6093665.1"/>
    <property type="molecule type" value="Genomic_DNA"/>
</dbReference>
<evidence type="ECO:0000313" key="1">
    <source>
        <dbReference type="EMBL" id="CAI9969553.1"/>
    </source>
</evidence>
<proteinExistence type="predicted"/>
<dbReference type="EMBL" id="CATOUU010001060">
    <property type="protein sequence ID" value="CAI9969553.1"/>
    <property type="molecule type" value="Genomic_DNA"/>
</dbReference>